<comment type="caution">
    <text evidence="1">The sequence shown here is derived from an EMBL/GenBank/DDBJ whole genome shotgun (WGS) entry which is preliminary data.</text>
</comment>
<name>A0ABR7IAB6_9FIRM</name>
<evidence type="ECO:0000313" key="2">
    <source>
        <dbReference type="Proteomes" id="UP000621540"/>
    </source>
</evidence>
<gene>
    <name evidence="1" type="ORF">H8Z76_07640</name>
</gene>
<protein>
    <submittedName>
        <fullName evidence="1">ABC transporter substrate-binding protein</fullName>
    </submittedName>
</protein>
<reference evidence="1 2" key="1">
    <citation type="submission" date="2020-08" db="EMBL/GenBank/DDBJ databases">
        <title>Genome public.</title>
        <authorList>
            <person name="Liu C."/>
            <person name="Sun Q."/>
        </authorList>
    </citation>
    <scope>NUCLEOTIDE SEQUENCE [LARGE SCALE GENOMIC DNA]</scope>
    <source>
        <strain evidence="1 2">BX0805</strain>
    </source>
</reference>
<evidence type="ECO:0000313" key="1">
    <source>
        <dbReference type="EMBL" id="MBC5753899.1"/>
    </source>
</evidence>
<proteinExistence type="predicted"/>
<keyword evidence="2" id="KW-1185">Reference proteome</keyword>
<accession>A0ABR7IAB6</accession>
<sequence>MGKILWNSHRASYDLWADLPSPIKTTFRNSCYEQIKKLYQQTGYKYQAYIPAEPAGGADAEDMIMNMPLQKIPGAYLAMGFGECAHRKFKDRLLVPEAYCHRENYAYFPEVMVIDKKRLGKRKLPETYEALTDVSYRGEICLIGQMDDMDPLIPVYLYRKFGEKAVRAFVENINCCAAPIETIRHIGKAGNTYGSVFVMPYLFAQICLENPYARVQIPADGAAAENFILFCTKEAYRQGCTKNILNQAPVRRVFEEKYFPLCDSPMLKIDAACKDRVICEELARVRTIIRDTRKRQERFSKDAADS</sequence>
<dbReference type="Pfam" id="PF13343">
    <property type="entry name" value="SBP_bac_6"/>
    <property type="match status" value="1"/>
</dbReference>
<dbReference type="RefSeq" id="WP_186982125.1">
    <property type="nucleotide sequence ID" value="NZ_JACOQH010000004.1"/>
</dbReference>
<organism evidence="1 2">
    <name type="scientific">Roseburia yibonii</name>
    <dbReference type="NCBI Taxonomy" id="2763063"/>
    <lineage>
        <taxon>Bacteria</taxon>
        <taxon>Bacillati</taxon>
        <taxon>Bacillota</taxon>
        <taxon>Clostridia</taxon>
        <taxon>Lachnospirales</taxon>
        <taxon>Lachnospiraceae</taxon>
        <taxon>Roseburia</taxon>
    </lineage>
</organism>
<dbReference type="Proteomes" id="UP000621540">
    <property type="component" value="Unassembled WGS sequence"/>
</dbReference>
<dbReference type="EMBL" id="JACOQH010000004">
    <property type="protein sequence ID" value="MBC5753899.1"/>
    <property type="molecule type" value="Genomic_DNA"/>
</dbReference>